<evidence type="ECO:0008006" key="3">
    <source>
        <dbReference type="Google" id="ProtNLM"/>
    </source>
</evidence>
<dbReference type="OrthoDB" id="9802991at2"/>
<dbReference type="Proteomes" id="UP000189733">
    <property type="component" value="Unassembled WGS sequence"/>
</dbReference>
<evidence type="ECO:0000313" key="2">
    <source>
        <dbReference type="Proteomes" id="UP000189733"/>
    </source>
</evidence>
<evidence type="ECO:0000313" key="1">
    <source>
        <dbReference type="EMBL" id="SKA69140.1"/>
    </source>
</evidence>
<dbReference type="RefSeq" id="WP_078684347.1">
    <property type="nucleotide sequence ID" value="NZ_FUYA01000003.1"/>
</dbReference>
<keyword evidence="2" id="KW-1185">Reference proteome</keyword>
<sequence length="249" mass="27537">MKELIHFPDMGTWSFVPGTESVRMQSFSPSTEDDGCTCYLLETQDYIIGIDPGLPEPQIQNFHSLLRDLIDEKKRPVSLFYTHWRDGIFDASLNLGADIALHATALCHAFAQDDPPEAQEFFQRFGNSTGLFCGHGSACVYRSLLTPAGELEALAIPLTADAGLQIYQTPGLQSCAISLRVKHALFIGNLLGEQETQAHAGPDSHIYRQTLGKMVWIIEQANVTEVLPAYGPRLTADEAVRRMQARMGK</sequence>
<gene>
    <name evidence="1" type="ORF">SAMN02745702_01041</name>
</gene>
<dbReference type="EMBL" id="FUYA01000003">
    <property type="protein sequence ID" value="SKA69140.1"/>
    <property type="molecule type" value="Genomic_DNA"/>
</dbReference>
<dbReference type="AlphaFoldDB" id="A0A1T4VVV0"/>
<dbReference type="Gene3D" id="3.60.15.10">
    <property type="entry name" value="Ribonuclease Z/Hydroxyacylglutathione hydrolase-like"/>
    <property type="match status" value="1"/>
</dbReference>
<dbReference type="InterPro" id="IPR036866">
    <property type="entry name" value="RibonucZ/Hydroxyglut_hydro"/>
</dbReference>
<dbReference type="SUPFAM" id="SSF56281">
    <property type="entry name" value="Metallo-hydrolase/oxidoreductase"/>
    <property type="match status" value="1"/>
</dbReference>
<organism evidence="1 2">
    <name type="scientific">Desulfobaculum bizertense DSM 18034</name>
    <dbReference type="NCBI Taxonomy" id="1121442"/>
    <lineage>
        <taxon>Bacteria</taxon>
        <taxon>Pseudomonadati</taxon>
        <taxon>Thermodesulfobacteriota</taxon>
        <taxon>Desulfovibrionia</taxon>
        <taxon>Desulfovibrionales</taxon>
        <taxon>Desulfovibrionaceae</taxon>
        <taxon>Desulfobaculum</taxon>
    </lineage>
</organism>
<proteinExistence type="predicted"/>
<protein>
    <recommendedName>
        <fullName evidence="3">Metallo-beta-lactamase domain-containing protein</fullName>
    </recommendedName>
</protein>
<dbReference type="STRING" id="1121442.SAMN02745702_01041"/>
<reference evidence="1 2" key="1">
    <citation type="submission" date="2017-02" db="EMBL/GenBank/DDBJ databases">
        <authorList>
            <person name="Peterson S.W."/>
        </authorList>
    </citation>
    <scope>NUCLEOTIDE SEQUENCE [LARGE SCALE GENOMIC DNA]</scope>
    <source>
        <strain evidence="1 2">DSM 18034</strain>
    </source>
</reference>
<name>A0A1T4VVV0_9BACT</name>
<accession>A0A1T4VVV0</accession>